<comment type="subcellular location">
    <subcellularLocation>
        <location evidence="1">Cell outer membrane</location>
    </subcellularLocation>
</comment>
<name>A0A1X6YSZ5_9RHOB</name>
<feature type="chain" id="PRO_5013412929" description="LPS-assembly protein LptD" evidence="1">
    <location>
        <begin position="24"/>
        <end position="721"/>
    </location>
</feature>
<keyword evidence="1" id="KW-0472">Membrane</keyword>
<evidence type="ECO:0000313" key="3">
    <source>
        <dbReference type="EMBL" id="SLN29822.1"/>
    </source>
</evidence>
<proteinExistence type="inferred from homology"/>
<comment type="function">
    <text evidence="1">Involved in the assembly of lipopolysaccharide (LPS) at the surface of the outer membrane.</text>
</comment>
<comment type="subunit">
    <text evidence="1">Component of the lipopolysaccharide transport and assembly complex.</text>
</comment>
<dbReference type="InterPro" id="IPR020889">
    <property type="entry name" value="LipoPS_assembly_LptD"/>
</dbReference>
<reference evidence="3 4" key="1">
    <citation type="submission" date="2017-03" db="EMBL/GenBank/DDBJ databases">
        <authorList>
            <person name="Afonso C.L."/>
            <person name="Miller P.J."/>
            <person name="Scott M.A."/>
            <person name="Spackman E."/>
            <person name="Goraichik I."/>
            <person name="Dimitrov K.M."/>
            <person name="Suarez D.L."/>
            <person name="Swayne D.E."/>
        </authorList>
    </citation>
    <scope>NUCLEOTIDE SEQUENCE [LARGE SCALE GENOMIC DNA]</scope>
    <source>
        <strain evidence="3 4">CECT 8625</strain>
    </source>
</reference>
<dbReference type="GO" id="GO:1990351">
    <property type="term" value="C:transporter complex"/>
    <property type="evidence" value="ECO:0007669"/>
    <property type="project" value="TreeGrafter"/>
</dbReference>
<evidence type="ECO:0000256" key="1">
    <source>
        <dbReference type="HAMAP-Rule" id="MF_01411"/>
    </source>
</evidence>
<keyword evidence="1" id="KW-0998">Cell outer membrane</keyword>
<dbReference type="Proteomes" id="UP000193570">
    <property type="component" value="Unassembled WGS sequence"/>
</dbReference>
<evidence type="ECO:0000313" key="4">
    <source>
        <dbReference type="Proteomes" id="UP000193570"/>
    </source>
</evidence>
<dbReference type="GO" id="GO:0043165">
    <property type="term" value="P:Gram-negative-bacterium-type cell outer membrane assembly"/>
    <property type="evidence" value="ECO:0007669"/>
    <property type="project" value="UniProtKB-UniRule"/>
</dbReference>
<dbReference type="PANTHER" id="PTHR30189:SF1">
    <property type="entry name" value="LPS-ASSEMBLY PROTEIN LPTD"/>
    <property type="match status" value="1"/>
</dbReference>
<dbReference type="InterPro" id="IPR007543">
    <property type="entry name" value="LptD_C"/>
</dbReference>
<accession>A0A1X6YSZ5</accession>
<dbReference type="HAMAP" id="MF_01411">
    <property type="entry name" value="LPS_assembly_LptD"/>
    <property type="match status" value="1"/>
</dbReference>
<dbReference type="RefSeq" id="WP_085791072.1">
    <property type="nucleotide sequence ID" value="NZ_FWFK01000002.1"/>
</dbReference>
<protein>
    <recommendedName>
        <fullName evidence="1">LPS-assembly protein LptD</fullName>
    </recommendedName>
</protein>
<feature type="domain" description="LptD C-terminal" evidence="2">
    <location>
        <begin position="274"/>
        <end position="645"/>
    </location>
</feature>
<feature type="signal peptide" evidence="1">
    <location>
        <begin position="1"/>
        <end position="23"/>
    </location>
</feature>
<dbReference type="EMBL" id="FWFK01000002">
    <property type="protein sequence ID" value="SLN29822.1"/>
    <property type="molecule type" value="Genomic_DNA"/>
</dbReference>
<dbReference type="GO" id="GO:0015920">
    <property type="term" value="P:lipopolysaccharide transport"/>
    <property type="evidence" value="ECO:0007669"/>
    <property type="project" value="InterPro"/>
</dbReference>
<keyword evidence="4" id="KW-1185">Reference proteome</keyword>
<evidence type="ECO:0000259" key="2">
    <source>
        <dbReference type="Pfam" id="PF04453"/>
    </source>
</evidence>
<organism evidence="3 4">
    <name type="scientific">Roseivivax jejudonensis</name>
    <dbReference type="NCBI Taxonomy" id="1529041"/>
    <lineage>
        <taxon>Bacteria</taxon>
        <taxon>Pseudomonadati</taxon>
        <taxon>Pseudomonadota</taxon>
        <taxon>Alphaproteobacteria</taxon>
        <taxon>Rhodobacterales</taxon>
        <taxon>Roseobacteraceae</taxon>
        <taxon>Roseivivax</taxon>
    </lineage>
</organism>
<gene>
    <name evidence="1 3" type="primary">lptD</name>
    <name evidence="3" type="ORF">ROJ8625_01326</name>
</gene>
<comment type="similarity">
    <text evidence="1">Belongs to the LptD family.</text>
</comment>
<dbReference type="InterPro" id="IPR050218">
    <property type="entry name" value="LptD"/>
</dbReference>
<comment type="caution">
    <text evidence="1">Lacks conserved residue(s) required for the propagation of feature annotation.</text>
</comment>
<keyword evidence="1" id="KW-0732">Signal</keyword>
<dbReference type="Pfam" id="PF04453">
    <property type="entry name" value="LptD"/>
    <property type="match status" value="1"/>
</dbReference>
<sequence precursor="true">MRRRMRLAWVCALAMSLAVPAAAQDDAPGGAALLVADSVTVEDQSRLVATGNVEALFDGARLEARRIVYDQETGALEIEGPLRLTDPDGNVLVADRAELDREFENGLLRGARLVLDEQLQLASVEAQRVGGRYTAMSKVAVTSCQVCGPNETPLWQIRASRVVHDEDARQIYFDDAQFRVLDVPVIYFPRLRIPDPTLERAQGFLTPSIRSSTLLGFGIKVPYFVPLGQSRDLTFTPYLSPVTRTLETRYRQAFRYGEIELNGAVSQDTLESDTTRAYLFAEGTFRLPRRFRLDFDLETTSDEAYLNDYDYSGSDRLDSAITLSRTTPLSYFEAEFIHYQTLRDEERNATQPTLVLHSEYERRIPGLWGGELRLGSVAQGHYRYSDTPFDGDDEDMIVDGRDVARATVEASWRRTWTLTGGLRAGLTTQLWADRFEIRQDDTAARSASQLTPAIAGELRWPWTRNGPGGGQSLIEPVFQTAWTGGSRPDIPNDESTRVEFDEGNLLALSRFPAADRRERGRVSAAGLRFAHTAPEGWSTGFTLGRVWREDADPALTSSSGLDEEQSDYLLAGYLATNEGIAFSARSLLDQAEGRVTKAEARMTWTNMRMDIEASYLLVARDAAEARDSATSEWSFDGAYDFGREWSGEVFGRYNLVEDTFARAGLGVTWENECVSANFTAERRFASSTNLEPSTDFGLTVALKGFSTGGSAKEYRRTCQSF</sequence>
<dbReference type="OrthoDB" id="9760225at2"/>
<dbReference type="PANTHER" id="PTHR30189">
    <property type="entry name" value="LPS-ASSEMBLY PROTEIN"/>
    <property type="match status" value="1"/>
</dbReference>
<dbReference type="AlphaFoldDB" id="A0A1X6YSZ5"/>
<dbReference type="GO" id="GO:0009279">
    <property type="term" value="C:cell outer membrane"/>
    <property type="evidence" value="ECO:0007669"/>
    <property type="project" value="UniProtKB-SubCell"/>
</dbReference>